<protein>
    <submittedName>
        <fullName evidence="2">Laminarase-resistance protein LRE1</fullName>
    </submittedName>
</protein>
<accession>A0ABR4NYR2</accession>
<feature type="compositionally biased region" description="Basic residues" evidence="1">
    <location>
        <begin position="299"/>
        <end position="309"/>
    </location>
</feature>
<reference evidence="2 3" key="1">
    <citation type="submission" date="2024-05" db="EMBL/GenBank/DDBJ databases">
        <title>Long read based assembly of the Candida bracarensis genome reveals expanded adhesin content.</title>
        <authorList>
            <person name="Marcet-Houben M."/>
            <person name="Ksiezopolska E."/>
            <person name="Gabaldon T."/>
        </authorList>
    </citation>
    <scope>NUCLEOTIDE SEQUENCE [LARGE SCALE GENOMIC DNA]</scope>
    <source>
        <strain evidence="2 3">CBM6</strain>
    </source>
</reference>
<name>A0ABR4NYR2_9SACH</name>
<feature type="compositionally biased region" description="Low complexity" evidence="1">
    <location>
        <begin position="340"/>
        <end position="352"/>
    </location>
</feature>
<feature type="compositionally biased region" description="Low complexity" evidence="1">
    <location>
        <begin position="320"/>
        <end position="329"/>
    </location>
</feature>
<feature type="region of interest" description="Disordered" evidence="1">
    <location>
        <begin position="454"/>
        <end position="488"/>
    </location>
</feature>
<feature type="region of interest" description="Disordered" evidence="1">
    <location>
        <begin position="632"/>
        <end position="655"/>
    </location>
</feature>
<evidence type="ECO:0000313" key="3">
    <source>
        <dbReference type="Proteomes" id="UP001623330"/>
    </source>
</evidence>
<feature type="compositionally biased region" description="Polar residues" evidence="1">
    <location>
        <begin position="26"/>
        <end position="37"/>
    </location>
</feature>
<dbReference type="EMBL" id="JBEVYD010000003">
    <property type="protein sequence ID" value="KAL3234245.1"/>
    <property type="molecule type" value="Genomic_DNA"/>
</dbReference>
<keyword evidence="3" id="KW-1185">Reference proteome</keyword>
<sequence length="670" mass="73700">MTDTQHLKINIAPPPVVNAPGDGTPPLTSSSNFSTPSKRGHRHKRSFAISGDFEFLKQPPATAPRLNSTTLSPDMSVLSTPPQKNSFDRRPSTTHNFPSRSTEEPSLTFVLPPKNTNSNIENAEMLSPLRVPPNAANNFNLSTPSPRFFVSEEPRFTSPCKGVPDAIINLDDALNTTKPRSFQSHRRTESAPAFLEIMLNGKSGNNFSENALLLEEEEDSIDERDEFSNPGSPKKLPARAKSQNDHASENQDILPPGLMSPLRPTSPLKEYGNNVSKNMKEGTDNPSACENNKKYNSLKIKRQKQRYSHYTRQLPTKIPNTNNNSSNSNVQAQSIREQTSSTSLASSGNSKSPLSVALTPSKNTQTPATPASFNDNSSGSTSNKSNLNSTSYHNGLDAPRFPMSPFRSYGGNAIGQLSSYKQLNNQQTYRRNSAGSVPSNTFSYEPKIYDIPPIANRNTGKVEDDAKDSEEPLPMKEKSPFSYNSSPYITDNDTINKISTGREIEGIDETFSRDKISQVSSSSTNNNVFVNENRQLSSEILLGEPGDAVDLSSLNSQNREALARFSALGLEDRAPSPLLPIQTGSSGTSSRRYDNLRSIESRPATPDSVLLEGRHASDSAVEFRLNTPKTGIRSASLNKNHKDHKDDKVTSVHRKHKSRLDKFINMFSKK</sequence>
<feature type="compositionally biased region" description="Polar residues" evidence="1">
    <location>
        <begin position="65"/>
        <end position="85"/>
    </location>
</feature>
<dbReference type="Proteomes" id="UP001623330">
    <property type="component" value="Unassembled WGS sequence"/>
</dbReference>
<organism evidence="2 3">
    <name type="scientific">Nakaseomyces bracarensis</name>
    <dbReference type="NCBI Taxonomy" id="273131"/>
    <lineage>
        <taxon>Eukaryota</taxon>
        <taxon>Fungi</taxon>
        <taxon>Dikarya</taxon>
        <taxon>Ascomycota</taxon>
        <taxon>Saccharomycotina</taxon>
        <taxon>Saccharomycetes</taxon>
        <taxon>Saccharomycetales</taxon>
        <taxon>Saccharomycetaceae</taxon>
        <taxon>Nakaseomyces</taxon>
    </lineage>
</organism>
<comment type="caution">
    <text evidence="2">The sequence shown here is derived from an EMBL/GenBank/DDBJ whole genome shotgun (WGS) entry which is preliminary data.</text>
</comment>
<proteinExistence type="predicted"/>
<feature type="compositionally biased region" description="Basic and acidic residues" evidence="1">
    <location>
        <begin position="460"/>
        <end position="479"/>
    </location>
</feature>
<feature type="compositionally biased region" description="Polar residues" evidence="1">
    <location>
        <begin position="330"/>
        <end position="339"/>
    </location>
</feature>
<evidence type="ECO:0000313" key="2">
    <source>
        <dbReference type="EMBL" id="KAL3234245.1"/>
    </source>
</evidence>
<feature type="region of interest" description="Disordered" evidence="1">
    <location>
        <begin position="1"/>
        <end position="46"/>
    </location>
</feature>
<feature type="region of interest" description="Disordered" evidence="1">
    <location>
        <begin position="218"/>
        <end position="399"/>
    </location>
</feature>
<evidence type="ECO:0000256" key="1">
    <source>
        <dbReference type="SAM" id="MobiDB-lite"/>
    </source>
</evidence>
<gene>
    <name evidence="2" type="ORF">RNJ44_03007</name>
</gene>
<feature type="compositionally biased region" description="Low complexity" evidence="1">
    <location>
        <begin position="374"/>
        <end position="391"/>
    </location>
</feature>
<feature type="region of interest" description="Disordered" evidence="1">
    <location>
        <begin position="58"/>
        <end position="116"/>
    </location>
</feature>
<feature type="compositionally biased region" description="Polar residues" evidence="1">
    <location>
        <begin position="358"/>
        <end position="373"/>
    </location>
</feature>